<dbReference type="HOGENOM" id="CLU_2446840_0_0_1"/>
<dbReference type="Proteomes" id="UP000054248">
    <property type="component" value="Unassembled WGS sequence"/>
</dbReference>
<feature type="non-terminal residue" evidence="1">
    <location>
        <position position="1"/>
    </location>
</feature>
<sequence length="90" mass="9839">FYWASGEEFVWGDVAKELAKLLYAAGAIETPTPKAVTVQEEPGLLVAASNSRSVSNRGPKAFGWKIQGPSLWETLPDEVERTIAEFKTKA</sequence>
<dbReference type="EMBL" id="KN822947">
    <property type="protein sequence ID" value="KIO33695.1"/>
    <property type="molecule type" value="Genomic_DNA"/>
</dbReference>
<evidence type="ECO:0000313" key="1">
    <source>
        <dbReference type="EMBL" id="KIO33695.1"/>
    </source>
</evidence>
<dbReference type="STRING" id="1051891.A0A0C3QLN2"/>
<name>A0A0C3QLN2_9AGAM</name>
<evidence type="ECO:0000313" key="2">
    <source>
        <dbReference type="Proteomes" id="UP000054248"/>
    </source>
</evidence>
<proteinExistence type="predicted"/>
<keyword evidence="2" id="KW-1185">Reference proteome</keyword>
<reference evidence="1 2" key="1">
    <citation type="submission" date="2014-04" db="EMBL/GenBank/DDBJ databases">
        <authorList>
            <consortium name="DOE Joint Genome Institute"/>
            <person name="Kuo A."/>
            <person name="Girlanda M."/>
            <person name="Perotto S."/>
            <person name="Kohler A."/>
            <person name="Nagy L.G."/>
            <person name="Floudas D."/>
            <person name="Copeland A."/>
            <person name="Barry K.W."/>
            <person name="Cichocki N."/>
            <person name="Veneault-Fourrey C."/>
            <person name="LaButti K."/>
            <person name="Lindquist E.A."/>
            <person name="Lipzen A."/>
            <person name="Lundell T."/>
            <person name="Morin E."/>
            <person name="Murat C."/>
            <person name="Sun H."/>
            <person name="Tunlid A."/>
            <person name="Henrissat B."/>
            <person name="Grigoriev I.V."/>
            <person name="Hibbett D.S."/>
            <person name="Martin F."/>
            <person name="Nordberg H.P."/>
            <person name="Cantor M.N."/>
            <person name="Hua S.X."/>
        </authorList>
    </citation>
    <scope>NUCLEOTIDE SEQUENCE [LARGE SCALE GENOMIC DNA]</scope>
    <source>
        <strain evidence="1 2">MUT 4182</strain>
    </source>
</reference>
<accession>A0A0C3QLN2</accession>
<dbReference type="AlphaFoldDB" id="A0A0C3QLN2"/>
<protein>
    <submittedName>
        <fullName evidence="1">Uncharacterized protein</fullName>
    </submittedName>
</protein>
<gene>
    <name evidence="1" type="ORF">M407DRAFT_17648</name>
</gene>
<dbReference type="OrthoDB" id="10262413at2759"/>
<reference evidence="2" key="2">
    <citation type="submission" date="2015-01" db="EMBL/GenBank/DDBJ databases">
        <title>Evolutionary Origins and Diversification of the Mycorrhizal Mutualists.</title>
        <authorList>
            <consortium name="DOE Joint Genome Institute"/>
            <consortium name="Mycorrhizal Genomics Consortium"/>
            <person name="Kohler A."/>
            <person name="Kuo A."/>
            <person name="Nagy L.G."/>
            <person name="Floudas D."/>
            <person name="Copeland A."/>
            <person name="Barry K.W."/>
            <person name="Cichocki N."/>
            <person name="Veneault-Fourrey C."/>
            <person name="LaButti K."/>
            <person name="Lindquist E.A."/>
            <person name="Lipzen A."/>
            <person name="Lundell T."/>
            <person name="Morin E."/>
            <person name="Murat C."/>
            <person name="Riley R."/>
            <person name="Ohm R."/>
            <person name="Sun H."/>
            <person name="Tunlid A."/>
            <person name="Henrissat B."/>
            <person name="Grigoriev I.V."/>
            <person name="Hibbett D.S."/>
            <person name="Martin F."/>
        </authorList>
    </citation>
    <scope>NUCLEOTIDE SEQUENCE [LARGE SCALE GENOMIC DNA]</scope>
    <source>
        <strain evidence="2">MUT 4182</strain>
    </source>
</reference>
<organism evidence="1 2">
    <name type="scientific">Tulasnella calospora MUT 4182</name>
    <dbReference type="NCBI Taxonomy" id="1051891"/>
    <lineage>
        <taxon>Eukaryota</taxon>
        <taxon>Fungi</taxon>
        <taxon>Dikarya</taxon>
        <taxon>Basidiomycota</taxon>
        <taxon>Agaricomycotina</taxon>
        <taxon>Agaricomycetes</taxon>
        <taxon>Cantharellales</taxon>
        <taxon>Tulasnellaceae</taxon>
        <taxon>Tulasnella</taxon>
    </lineage>
</organism>